<evidence type="ECO:0000256" key="6">
    <source>
        <dbReference type="ARBA" id="ARBA00022729"/>
    </source>
</evidence>
<evidence type="ECO:0000313" key="15">
    <source>
        <dbReference type="Proteomes" id="UP001159427"/>
    </source>
</evidence>
<sequence>MTARIVFRITVVALLVYLAVTQKCPASGRSESSIFGWMLRGHVYDTLLAELPFTCVFKCREDNRCQSFNWVISLLTCEFNNRTKEARPEDFIPNPERSYYPRDLKRVPLGSIQELPAETCDEIKRSEGHAISRKYWFSTLKSGTSVMAYCNMKTNDIDECSVSPSVCDINANCSNTRGSYYCTCKAGYTGDGKTCQVTDECSASPSVCDINTNCSNTRGSYYCTCKTGFTGDGKNCQDIDECSASPSVCDINANCSNTRGSYYCTCKPGFTGDGKKCQEMAVSWRRVTFKMAANNEITAIRRILPTECNSYIDLDEPGRYWSNNSGSVICDNYDPKFVNNKWYRFVGGAGRMMASYCIPKSTCSTHRSSWINGDHPTSLYTTLTTTVCMHWGSDCCERSYPVGITQCDGYYVYKLQKPTSCHESYCDVDECTAGTHDCHTSATCTNTKGSFACSCNPG</sequence>
<dbReference type="InterPro" id="IPR000152">
    <property type="entry name" value="EGF-type_Asp/Asn_hydroxyl_site"/>
</dbReference>
<dbReference type="SMART" id="SM00179">
    <property type="entry name" value="EGF_CA"/>
    <property type="match status" value="4"/>
</dbReference>
<evidence type="ECO:0000256" key="5">
    <source>
        <dbReference type="ARBA" id="ARBA00022536"/>
    </source>
</evidence>
<dbReference type="CDD" id="cd00054">
    <property type="entry name" value="EGF_CA"/>
    <property type="match status" value="4"/>
</dbReference>
<gene>
    <name evidence="14" type="ORF">PEVE_00001379</name>
</gene>
<dbReference type="PROSITE" id="PS01186">
    <property type="entry name" value="EGF_2"/>
    <property type="match status" value="3"/>
</dbReference>
<dbReference type="InterPro" id="IPR024731">
    <property type="entry name" value="NELL2-like_EGF"/>
</dbReference>
<dbReference type="Pfam" id="PF23283">
    <property type="entry name" value="D8C_UMOD"/>
    <property type="match status" value="1"/>
</dbReference>
<dbReference type="PROSITE" id="PS00010">
    <property type="entry name" value="ASX_HYDROXYL"/>
    <property type="match status" value="4"/>
</dbReference>
<dbReference type="PROSITE" id="PS50026">
    <property type="entry name" value="EGF_3"/>
    <property type="match status" value="4"/>
</dbReference>
<evidence type="ECO:0000256" key="3">
    <source>
        <dbReference type="ARBA" id="ARBA00022525"/>
    </source>
</evidence>
<comment type="caution">
    <text evidence="14">The sequence shown here is derived from an EMBL/GenBank/DDBJ whole genome shotgun (WGS) entry which is preliminary data.</text>
</comment>
<keyword evidence="9" id="KW-1015">Disulfide bond</keyword>
<comment type="similarity">
    <text evidence="2">Belongs to the fibulin family.</text>
</comment>
<dbReference type="PANTHER" id="PTHR24050:SF28">
    <property type="entry name" value="UROMODULIN-LIKE"/>
    <property type="match status" value="1"/>
</dbReference>
<feature type="domain" description="EGF-like" evidence="13">
    <location>
        <begin position="197"/>
        <end position="237"/>
    </location>
</feature>
<keyword evidence="4" id="KW-0272">Extracellular matrix</keyword>
<evidence type="ECO:0000256" key="11">
    <source>
        <dbReference type="PROSITE-ProRule" id="PRU00076"/>
    </source>
</evidence>
<dbReference type="SUPFAM" id="SSF57196">
    <property type="entry name" value="EGF/Laminin"/>
    <property type="match status" value="1"/>
</dbReference>
<comment type="subcellular location">
    <subcellularLocation>
        <location evidence="1">Secreted</location>
        <location evidence="1">Extracellular space</location>
        <location evidence="1">Extracellular matrix</location>
    </subcellularLocation>
</comment>
<evidence type="ECO:0000256" key="4">
    <source>
        <dbReference type="ARBA" id="ARBA00022530"/>
    </source>
</evidence>
<keyword evidence="8" id="KW-0106">Calcium</keyword>
<dbReference type="EMBL" id="CALNXI010001075">
    <property type="protein sequence ID" value="CAH3154372.1"/>
    <property type="molecule type" value="Genomic_DNA"/>
</dbReference>
<reference evidence="14 15" key="1">
    <citation type="submission" date="2022-05" db="EMBL/GenBank/DDBJ databases">
        <authorList>
            <consortium name="Genoscope - CEA"/>
            <person name="William W."/>
        </authorList>
    </citation>
    <scope>NUCLEOTIDE SEQUENCE [LARGE SCALE GENOMIC DNA]</scope>
</reference>
<dbReference type="InterPro" id="IPR057774">
    <property type="entry name" value="D8C_UMOD/GP2/OIT3-like"/>
</dbReference>
<feature type="domain" description="EGF-like" evidence="13">
    <location>
        <begin position="238"/>
        <end position="278"/>
    </location>
</feature>
<comment type="caution">
    <text evidence="11">Lacks conserved residue(s) required for the propagation of feature annotation.</text>
</comment>
<dbReference type="InterPro" id="IPR000742">
    <property type="entry name" value="EGF"/>
</dbReference>
<keyword evidence="5 11" id="KW-0245">EGF-like domain</keyword>
<dbReference type="Pfam" id="PF12662">
    <property type="entry name" value="cEGF"/>
    <property type="match status" value="1"/>
</dbReference>
<organism evidence="14 15">
    <name type="scientific">Porites evermanni</name>
    <dbReference type="NCBI Taxonomy" id="104178"/>
    <lineage>
        <taxon>Eukaryota</taxon>
        <taxon>Metazoa</taxon>
        <taxon>Cnidaria</taxon>
        <taxon>Anthozoa</taxon>
        <taxon>Hexacorallia</taxon>
        <taxon>Scleractinia</taxon>
        <taxon>Fungiina</taxon>
        <taxon>Poritidae</taxon>
        <taxon>Porites</taxon>
    </lineage>
</organism>
<dbReference type="Proteomes" id="UP001159427">
    <property type="component" value="Unassembled WGS sequence"/>
</dbReference>
<dbReference type="InterPro" id="IPR026823">
    <property type="entry name" value="cEGF"/>
</dbReference>
<feature type="domain" description="EGF-like" evidence="13">
    <location>
        <begin position="156"/>
        <end position="196"/>
    </location>
</feature>
<dbReference type="Gene3D" id="2.10.25.10">
    <property type="entry name" value="Laminin"/>
    <property type="match status" value="4"/>
</dbReference>
<evidence type="ECO:0000256" key="8">
    <source>
        <dbReference type="ARBA" id="ARBA00022837"/>
    </source>
</evidence>
<dbReference type="SMART" id="SM00181">
    <property type="entry name" value="EGF"/>
    <property type="match status" value="3"/>
</dbReference>
<evidence type="ECO:0000259" key="13">
    <source>
        <dbReference type="PROSITE" id="PS50026"/>
    </source>
</evidence>
<dbReference type="InterPro" id="IPR049883">
    <property type="entry name" value="NOTCH1_EGF-like"/>
</dbReference>
<dbReference type="InterPro" id="IPR009030">
    <property type="entry name" value="Growth_fac_rcpt_cys_sf"/>
</dbReference>
<keyword evidence="10" id="KW-0325">Glycoprotein</keyword>
<dbReference type="Pfam" id="PF07645">
    <property type="entry name" value="EGF_CA"/>
    <property type="match status" value="1"/>
</dbReference>
<dbReference type="InterPro" id="IPR001881">
    <property type="entry name" value="EGF-like_Ca-bd_dom"/>
</dbReference>
<keyword evidence="15" id="KW-1185">Reference proteome</keyword>
<evidence type="ECO:0000256" key="12">
    <source>
        <dbReference type="SAM" id="SignalP"/>
    </source>
</evidence>
<keyword evidence="6 12" id="KW-0732">Signal</keyword>
<name>A0ABN8Q3B3_9CNID</name>
<dbReference type="SUPFAM" id="SSF57184">
    <property type="entry name" value="Growth factor receptor domain"/>
    <property type="match status" value="1"/>
</dbReference>
<evidence type="ECO:0000256" key="9">
    <source>
        <dbReference type="ARBA" id="ARBA00023157"/>
    </source>
</evidence>
<evidence type="ECO:0000256" key="1">
    <source>
        <dbReference type="ARBA" id="ARBA00004498"/>
    </source>
</evidence>
<dbReference type="PANTHER" id="PTHR24050">
    <property type="entry name" value="PA14 DOMAIN-CONTAINING PROTEIN"/>
    <property type="match status" value="1"/>
</dbReference>
<protein>
    <recommendedName>
        <fullName evidence="13">EGF-like domain-containing protein</fullName>
    </recommendedName>
</protein>
<feature type="signal peptide" evidence="12">
    <location>
        <begin position="1"/>
        <end position="21"/>
    </location>
</feature>
<keyword evidence="7" id="KW-0677">Repeat</keyword>
<feature type="domain" description="EGF-like" evidence="13">
    <location>
        <begin position="427"/>
        <end position="458"/>
    </location>
</feature>
<dbReference type="Pfam" id="PF12947">
    <property type="entry name" value="EGF_3"/>
    <property type="match status" value="2"/>
</dbReference>
<evidence type="ECO:0000256" key="7">
    <source>
        <dbReference type="ARBA" id="ARBA00022737"/>
    </source>
</evidence>
<evidence type="ECO:0000313" key="14">
    <source>
        <dbReference type="EMBL" id="CAH3154372.1"/>
    </source>
</evidence>
<dbReference type="InterPro" id="IPR052235">
    <property type="entry name" value="Nephronectin_domain"/>
</dbReference>
<dbReference type="PROSITE" id="PS01187">
    <property type="entry name" value="EGF_CA"/>
    <property type="match status" value="2"/>
</dbReference>
<evidence type="ECO:0000256" key="2">
    <source>
        <dbReference type="ARBA" id="ARBA00006127"/>
    </source>
</evidence>
<feature type="chain" id="PRO_5047081852" description="EGF-like domain-containing protein" evidence="12">
    <location>
        <begin position="22"/>
        <end position="458"/>
    </location>
</feature>
<dbReference type="InterPro" id="IPR018097">
    <property type="entry name" value="EGF_Ca-bd_CS"/>
</dbReference>
<evidence type="ECO:0000256" key="10">
    <source>
        <dbReference type="ARBA" id="ARBA00023180"/>
    </source>
</evidence>
<proteinExistence type="inferred from homology"/>
<accession>A0ABN8Q3B3</accession>
<keyword evidence="3" id="KW-0964">Secreted</keyword>